<evidence type="ECO:0000313" key="2">
    <source>
        <dbReference type="EMBL" id="GAA4235681.1"/>
    </source>
</evidence>
<name>A0ABP8C8R0_9ACTN</name>
<protein>
    <recommendedName>
        <fullName evidence="1">PLL-like beta propeller domain-containing protein</fullName>
    </recommendedName>
</protein>
<dbReference type="Proteomes" id="UP001501710">
    <property type="component" value="Unassembled WGS sequence"/>
</dbReference>
<dbReference type="Pfam" id="PF26607">
    <property type="entry name" value="DUF8189"/>
    <property type="match status" value="1"/>
</dbReference>
<comment type="caution">
    <text evidence="2">The sequence shown here is derived from an EMBL/GenBank/DDBJ whole genome shotgun (WGS) entry which is preliminary data.</text>
</comment>
<dbReference type="SUPFAM" id="SSF89372">
    <property type="entry name" value="Fucose-specific lectin"/>
    <property type="match status" value="1"/>
</dbReference>
<proteinExistence type="predicted"/>
<keyword evidence="3" id="KW-1185">Reference proteome</keyword>
<reference evidence="3" key="1">
    <citation type="journal article" date="2019" name="Int. J. Syst. Evol. Microbiol.">
        <title>The Global Catalogue of Microorganisms (GCM) 10K type strain sequencing project: providing services to taxonomists for standard genome sequencing and annotation.</title>
        <authorList>
            <consortium name="The Broad Institute Genomics Platform"/>
            <consortium name="The Broad Institute Genome Sequencing Center for Infectious Disease"/>
            <person name="Wu L."/>
            <person name="Ma J."/>
        </authorList>
    </citation>
    <scope>NUCLEOTIDE SEQUENCE [LARGE SCALE GENOMIC DNA]</scope>
    <source>
        <strain evidence="3">JCM 17440</strain>
    </source>
</reference>
<dbReference type="Gene3D" id="2.120.10.70">
    <property type="entry name" value="Fucose-specific lectin"/>
    <property type="match status" value="1"/>
</dbReference>
<accession>A0ABP8C8R0</accession>
<evidence type="ECO:0000313" key="3">
    <source>
        <dbReference type="Proteomes" id="UP001501710"/>
    </source>
</evidence>
<feature type="domain" description="PLL-like beta propeller" evidence="1">
    <location>
        <begin position="451"/>
        <end position="681"/>
    </location>
</feature>
<organism evidence="2 3">
    <name type="scientific">Actinomadura meridiana</name>
    <dbReference type="NCBI Taxonomy" id="559626"/>
    <lineage>
        <taxon>Bacteria</taxon>
        <taxon>Bacillati</taxon>
        <taxon>Actinomycetota</taxon>
        <taxon>Actinomycetes</taxon>
        <taxon>Streptosporangiales</taxon>
        <taxon>Thermomonosporaceae</taxon>
        <taxon>Actinomadura</taxon>
    </lineage>
</organism>
<dbReference type="InterPro" id="IPR058502">
    <property type="entry name" value="PLL-like_beta-prop"/>
</dbReference>
<dbReference type="EMBL" id="BAABAS010000015">
    <property type="protein sequence ID" value="GAA4235681.1"/>
    <property type="molecule type" value="Genomic_DNA"/>
</dbReference>
<evidence type="ECO:0000259" key="1">
    <source>
        <dbReference type="Pfam" id="PF26607"/>
    </source>
</evidence>
<gene>
    <name evidence="2" type="ORF">GCM10022254_43410</name>
</gene>
<sequence length="749" mass="77535">MQPRTVAGASPEAGQWFKVRGPLVGGQVIAAGKTLTVKVTGKAGMPATGVASVAINIAANGRTGDGTGQLIAYPSGVAMPDTTTIRFRKSFYNQNLVFLKVGSDGNVKLTNDSSSDVLVYADAHGYTTSAPGATAGPTFFPLKPERIGQVSVPANGSVLVAPLGKAGVPSGGVSDVLFTMSGRSATAGKLIVYPSDGSLPTDTNLDYGLNLLVQNQVIGRLGADGKFKITNNGAKAVTVSLDAAGYFATPTAAVRGSTVEPITPSRLVNDARVPAGGTYTVAPLGQGGVPASGVSGVYLNITNVHFDGSGVLRVYPSGTTPSETHAVTFQAAMAYSGAIPAKLGADGKVTILNAGSSEIRLWVDQFAYYKTPTTGCSGTAAPARAKAVADPEPYNPTTVFQASPAAVGSQGILEFAYTDGIGRLMHGRADPASLGSLQWTPIHGQEGYYGQPALAEQADGRLNVLAHNLSGDVWSRTQATKDPAAWGDWVDVQKPMGSTVTAARQDDALDAFAVDGGGSLWALPQYAANDPYKGWIDLGVAGLSTSTAPLAVPVADGLRLFFLDTSGTWRTALYARGTVSNCASLSDPGFSGNASVVTYPGSRLRIFVRGADGHVLTKTQDGSGTFPPAWEQVGDLIAAGSPSALVSPRSGKTEVVVRGTDDRIYSTGETVQGTGEWRAWVDAQPDASVPATDPTAFQYVGTGGPTWSYVFRTINQEMRLYWPEGETARLKASPPAFKGRALPKPPPAR</sequence>